<dbReference type="SUPFAM" id="SSF101494">
    <property type="entry name" value="Stathmin"/>
    <property type="match status" value="1"/>
</dbReference>
<dbReference type="PROSITE" id="PS50864">
    <property type="entry name" value="SAND"/>
    <property type="match status" value="1"/>
</dbReference>
<feature type="non-terminal residue" evidence="7">
    <location>
        <position position="612"/>
    </location>
</feature>
<dbReference type="GO" id="GO:0031110">
    <property type="term" value="P:regulation of microtubule polymerization or depolymerization"/>
    <property type="evidence" value="ECO:0007669"/>
    <property type="project" value="InterPro"/>
</dbReference>
<sequence>MKEMSMLSLICSCFYSQPHPNSIYQYGDMEVKPINKRASGQSFEVILKAPNDLSPDRPHSLCSPPKKKDMSLDEVQKRLEAAEERRKSQEAQVLKQLAEKREHERDVLHKALEENNNFSRMAEEKLNFKMEINKENREAHLNALKERLREKCLPYIQASGAMAATEDSMHVQEVVVVTTPDGAVNGAAVEEVKTVLLTTGLSQQSDFFMTAAEVIEDVTNCESERCANMNGRHNGDDLTAHSESMGEDCAETVTETATFTTTSLIEKEALIGMQKWYNEHIISPKEFVHLAGKSTLKDWKRAIRLNGIMLRKIMDTGELDFYQHSKICSNTCRSTKIDLVGNRASFTSQQSTEFIPITPASADEDTITFWRGLKDAGLLDEVIDAFQKELKETLKGLQDRVQQPPLNVTALEQQCDEHRKRAKELKHKSQHLNNVLMNLAPVSTPSAPKRPRLTRATSGPASVATHVSTQPAQITLTSGLPVTQLANLPLGKVVSAIQGSGSSTASQHTATFTATNSTLGGYTVLASPGTDIQPDASNLTVLSTAAIQDGSTIVKVMSPFQLLALPALGATLQNMATAGGTIVALPANSIDTSVTETDESTVIEIKDEHEGK</sequence>
<organism evidence="7 8">
    <name type="scientific">Polypterus senegalus</name>
    <name type="common">Senegal bichir</name>
    <dbReference type="NCBI Taxonomy" id="55291"/>
    <lineage>
        <taxon>Eukaryota</taxon>
        <taxon>Metazoa</taxon>
        <taxon>Chordata</taxon>
        <taxon>Craniata</taxon>
        <taxon>Vertebrata</taxon>
        <taxon>Euteleostomi</taxon>
        <taxon>Actinopterygii</taxon>
        <taxon>Polypteriformes</taxon>
        <taxon>Polypteridae</taxon>
        <taxon>Polypterus</taxon>
    </lineage>
</organism>
<evidence type="ECO:0000256" key="5">
    <source>
        <dbReference type="SAM" id="MobiDB-lite"/>
    </source>
</evidence>
<dbReference type="InterPro" id="IPR036002">
    <property type="entry name" value="Stathmin_sf"/>
</dbReference>
<dbReference type="PANTHER" id="PTHR10104:SF17">
    <property type="entry name" value="STATHMIN-3"/>
    <property type="match status" value="1"/>
</dbReference>
<evidence type="ECO:0000256" key="2">
    <source>
        <dbReference type="ARBA" id="ARBA00022833"/>
    </source>
</evidence>
<dbReference type="PANTHER" id="PTHR10104">
    <property type="entry name" value="STATHMIN"/>
    <property type="match status" value="1"/>
</dbReference>
<evidence type="ECO:0000313" key="8">
    <source>
        <dbReference type="Proteomes" id="UP000886611"/>
    </source>
</evidence>
<evidence type="ECO:0000256" key="3">
    <source>
        <dbReference type="ARBA" id="ARBA00023125"/>
    </source>
</evidence>
<dbReference type="PRINTS" id="PR00345">
    <property type="entry name" value="STATHMIN"/>
</dbReference>
<comment type="caution">
    <text evidence="7">The sequence shown here is derived from an EMBL/GenBank/DDBJ whole genome shotgun (WGS) entry which is preliminary data.</text>
</comment>
<evidence type="ECO:0000256" key="1">
    <source>
        <dbReference type="ARBA" id="ARBA00022723"/>
    </source>
</evidence>
<dbReference type="PROSITE" id="PS51663">
    <property type="entry name" value="STATHMIN_3"/>
    <property type="match status" value="1"/>
</dbReference>
<dbReference type="InterPro" id="IPR000956">
    <property type="entry name" value="Stathmin_fam"/>
</dbReference>
<feature type="region of interest" description="Disordered" evidence="5">
    <location>
        <begin position="49"/>
        <end position="72"/>
    </location>
</feature>
<keyword evidence="8" id="KW-1185">Reference proteome</keyword>
<dbReference type="GO" id="GO:0003677">
    <property type="term" value="F:DNA binding"/>
    <property type="evidence" value="ECO:0007669"/>
    <property type="project" value="InterPro"/>
</dbReference>
<keyword evidence="4" id="KW-0175">Coiled coil</keyword>
<dbReference type="InterPro" id="IPR059099">
    <property type="entry name" value="GMEB1/2/Spe-44_dom"/>
</dbReference>
<dbReference type="InterPro" id="IPR000770">
    <property type="entry name" value="SAND_dom"/>
</dbReference>
<dbReference type="SMART" id="SM00258">
    <property type="entry name" value="SAND"/>
    <property type="match status" value="1"/>
</dbReference>
<dbReference type="SUPFAM" id="SSF63763">
    <property type="entry name" value="SAND domain-like"/>
    <property type="match status" value="1"/>
</dbReference>
<evidence type="ECO:0000259" key="6">
    <source>
        <dbReference type="PROSITE" id="PS50864"/>
    </source>
</evidence>
<dbReference type="GO" id="GO:0007019">
    <property type="term" value="P:microtubule depolymerization"/>
    <property type="evidence" value="ECO:0007669"/>
    <property type="project" value="TreeGrafter"/>
</dbReference>
<feature type="domain" description="SAND" evidence="6">
    <location>
        <begin position="225"/>
        <end position="320"/>
    </location>
</feature>
<evidence type="ECO:0000256" key="4">
    <source>
        <dbReference type="SAM" id="Coils"/>
    </source>
</evidence>
<dbReference type="GO" id="GO:0015631">
    <property type="term" value="F:tubulin binding"/>
    <property type="evidence" value="ECO:0007669"/>
    <property type="project" value="TreeGrafter"/>
</dbReference>
<feature type="coiled-coil region" evidence="4">
    <location>
        <begin position="408"/>
        <end position="435"/>
    </location>
</feature>
<dbReference type="GO" id="GO:0031175">
    <property type="term" value="P:neuron projection development"/>
    <property type="evidence" value="ECO:0007669"/>
    <property type="project" value="TreeGrafter"/>
</dbReference>
<keyword evidence="3" id="KW-0238">DNA-binding</keyword>
<dbReference type="Pfam" id="PF01342">
    <property type="entry name" value="SAND"/>
    <property type="match status" value="1"/>
</dbReference>
<dbReference type="Gene3D" id="6.10.280.30">
    <property type="match status" value="1"/>
</dbReference>
<dbReference type="EMBL" id="JAATIS010004524">
    <property type="protein sequence ID" value="KAG2461430.1"/>
    <property type="molecule type" value="Genomic_DNA"/>
</dbReference>
<keyword evidence="1" id="KW-0479">Metal-binding</keyword>
<dbReference type="Pfam" id="PF25892">
    <property type="entry name" value="Spe-44"/>
    <property type="match status" value="1"/>
</dbReference>
<reference evidence="7 8" key="1">
    <citation type="journal article" date="2021" name="Cell">
        <title>Tracing the genetic footprints of vertebrate landing in non-teleost ray-finned fishes.</title>
        <authorList>
            <person name="Bi X."/>
            <person name="Wang K."/>
            <person name="Yang L."/>
            <person name="Pan H."/>
            <person name="Jiang H."/>
            <person name="Wei Q."/>
            <person name="Fang M."/>
            <person name="Yu H."/>
            <person name="Zhu C."/>
            <person name="Cai Y."/>
            <person name="He Y."/>
            <person name="Gan X."/>
            <person name="Zeng H."/>
            <person name="Yu D."/>
            <person name="Zhu Y."/>
            <person name="Jiang H."/>
            <person name="Qiu Q."/>
            <person name="Yang H."/>
            <person name="Zhang Y.E."/>
            <person name="Wang W."/>
            <person name="Zhu M."/>
            <person name="He S."/>
            <person name="Zhang G."/>
        </authorList>
    </citation>
    <scope>NUCLEOTIDE SEQUENCE [LARGE SCALE GENOMIC DNA]</scope>
    <source>
        <strain evidence="7">Bchr_013</strain>
    </source>
</reference>
<gene>
    <name evidence="7" type="primary">Gmeb2</name>
    <name evidence="7" type="ORF">GTO96_0008142</name>
</gene>
<dbReference type="AlphaFoldDB" id="A0A8X7X477"/>
<proteinExistence type="predicted"/>
<dbReference type="InterPro" id="IPR010919">
    <property type="entry name" value="SAND-like_dom_sf"/>
</dbReference>
<name>A0A8X7X477_POLSE</name>
<dbReference type="GO" id="GO:0043005">
    <property type="term" value="C:neuron projection"/>
    <property type="evidence" value="ECO:0007669"/>
    <property type="project" value="TreeGrafter"/>
</dbReference>
<dbReference type="Pfam" id="PF00836">
    <property type="entry name" value="Stathmin"/>
    <property type="match status" value="1"/>
</dbReference>
<evidence type="ECO:0000313" key="7">
    <source>
        <dbReference type="EMBL" id="KAG2461430.1"/>
    </source>
</evidence>
<accession>A0A8X7X477</accession>
<feature type="non-terminal residue" evidence="7">
    <location>
        <position position="1"/>
    </location>
</feature>
<dbReference type="GO" id="GO:0005737">
    <property type="term" value="C:cytoplasm"/>
    <property type="evidence" value="ECO:0007669"/>
    <property type="project" value="TreeGrafter"/>
</dbReference>
<dbReference type="Gene3D" id="3.10.390.10">
    <property type="entry name" value="SAND domain-like"/>
    <property type="match status" value="1"/>
</dbReference>
<dbReference type="Proteomes" id="UP000886611">
    <property type="component" value="Unassembled WGS sequence"/>
</dbReference>
<keyword evidence="2" id="KW-0862">Zinc</keyword>
<protein>
    <submittedName>
        <fullName evidence="7">GMEB2 protein</fullName>
    </submittedName>
</protein>
<feature type="coiled-coil region" evidence="4">
    <location>
        <begin position="72"/>
        <end position="114"/>
    </location>
</feature>